<sequence>MAVTEADDKRSYQEIAEEISRLELCSELQQFNTDTEETYEEACLKTRNMMCPTWLGLSRDMRLFEVAYNEVLGYWGEVVPRYHGFCQHTPETNNEQYKLAFVIGPGSSCKVDISRRLEEGVLPILHST</sequence>
<comment type="caution">
    <text evidence="1">The sequence shown here is derived from an EMBL/GenBank/DDBJ whole genome shotgun (WGS) entry which is preliminary data.</text>
</comment>
<dbReference type="AlphaFoldDB" id="X1GWQ6"/>
<name>X1GWQ6_9ZZZZ</name>
<accession>X1GWQ6</accession>
<dbReference type="EMBL" id="BARU01014846">
    <property type="protein sequence ID" value="GAH37438.1"/>
    <property type="molecule type" value="Genomic_DNA"/>
</dbReference>
<reference evidence="1" key="1">
    <citation type="journal article" date="2014" name="Front. Microbiol.">
        <title>High frequency of phylogenetically diverse reductive dehalogenase-homologous genes in deep subseafloor sedimentary metagenomes.</title>
        <authorList>
            <person name="Kawai M."/>
            <person name="Futagami T."/>
            <person name="Toyoda A."/>
            <person name="Takaki Y."/>
            <person name="Nishi S."/>
            <person name="Hori S."/>
            <person name="Arai W."/>
            <person name="Tsubouchi T."/>
            <person name="Morono Y."/>
            <person name="Uchiyama I."/>
            <person name="Ito T."/>
            <person name="Fujiyama A."/>
            <person name="Inagaki F."/>
            <person name="Takami H."/>
        </authorList>
    </citation>
    <scope>NUCLEOTIDE SEQUENCE</scope>
    <source>
        <strain evidence="1">Expedition CK06-06</strain>
    </source>
</reference>
<evidence type="ECO:0000313" key="1">
    <source>
        <dbReference type="EMBL" id="GAH37438.1"/>
    </source>
</evidence>
<feature type="non-terminal residue" evidence="1">
    <location>
        <position position="128"/>
    </location>
</feature>
<organism evidence="1">
    <name type="scientific">marine sediment metagenome</name>
    <dbReference type="NCBI Taxonomy" id="412755"/>
    <lineage>
        <taxon>unclassified sequences</taxon>
        <taxon>metagenomes</taxon>
        <taxon>ecological metagenomes</taxon>
    </lineage>
</organism>
<proteinExistence type="predicted"/>
<gene>
    <name evidence="1" type="ORF">S03H2_25945</name>
</gene>
<protein>
    <submittedName>
        <fullName evidence="1">Uncharacterized protein</fullName>
    </submittedName>
</protein>